<comment type="function">
    <text evidence="2 7">Hydrolysis of 6-phosphogluconolactone to 6-phosphogluconate.</text>
</comment>
<proteinExistence type="inferred from homology"/>
<evidence type="ECO:0000256" key="7">
    <source>
        <dbReference type="RuleBase" id="RU365095"/>
    </source>
</evidence>
<dbReference type="AlphaFoldDB" id="A0A9W6IMN1"/>
<name>A0A9W6IMN1_9PROT</name>
<comment type="caution">
    <text evidence="9">The sequence shown here is derived from an EMBL/GenBank/DDBJ whole genome shotgun (WGS) entry which is preliminary data.</text>
</comment>
<dbReference type="RefSeq" id="WP_271186219.1">
    <property type="nucleotide sequence ID" value="NZ_BSFE01000003.1"/>
</dbReference>
<reference evidence="9" key="2">
    <citation type="submission" date="2023-01" db="EMBL/GenBank/DDBJ databases">
        <authorList>
            <person name="Sun Q."/>
            <person name="Evtushenko L."/>
        </authorList>
    </citation>
    <scope>NUCLEOTIDE SEQUENCE</scope>
    <source>
        <strain evidence="9">VKM B-1513</strain>
    </source>
</reference>
<dbReference type="GO" id="GO:0006044">
    <property type="term" value="P:N-acetylglucosamine metabolic process"/>
    <property type="evidence" value="ECO:0007669"/>
    <property type="project" value="InterPro"/>
</dbReference>
<dbReference type="GO" id="GO:0005975">
    <property type="term" value="P:carbohydrate metabolic process"/>
    <property type="evidence" value="ECO:0007669"/>
    <property type="project" value="UniProtKB-UniRule"/>
</dbReference>
<organism evidence="9 10">
    <name type="scientific">Maricaulis virginensis</name>
    <dbReference type="NCBI Taxonomy" id="144022"/>
    <lineage>
        <taxon>Bacteria</taxon>
        <taxon>Pseudomonadati</taxon>
        <taxon>Pseudomonadota</taxon>
        <taxon>Alphaproteobacteria</taxon>
        <taxon>Maricaulales</taxon>
        <taxon>Maricaulaceae</taxon>
        <taxon>Maricaulis</taxon>
    </lineage>
</organism>
<sequence length="242" mass="25402">MPSGTDAPLHPVQHHAGIDAMTGELVRQVAAVLDTAVRARGSAVLAVSGGSTPAPLYRALSQLDIDWARVTVLLVDERWVEPGEAGSNEGFVRETLLTGKAAEARFIGLKTADPSPFDAAPALAGRVQDAGRIDLAVLGMGNDGHTASWFPHARGLEAALSAEGPPVAAIEARPSAVTGDHVLRMTLTRAALTQARHVLLMMRGKDKLAALEAAHAPGPVEDMPVRALLRDAALPLEIHWTD</sequence>
<dbReference type="Proteomes" id="UP001143486">
    <property type="component" value="Unassembled WGS sequence"/>
</dbReference>
<dbReference type="PANTHER" id="PTHR11054:SF0">
    <property type="entry name" value="6-PHOSPHOGLUCONOLACTONASE"/>
    <property type="match status" value="1"/>
</dbReference>
<dbReference type="InterPro" id="IPR005900">
    <property type="entry name" value="6-phosphogluconolactonase_DevB"/>
</dbReference>
<dbReference type="InterPro" id="IPR006148">
    <property type="entry name" value="Glc/Gal-6P_isomerase"/>
</dbReference>
<dbReference type="GO" id="GO:0006098">
    <property type="term" value="P:pentose-phosphate shunt"/>
    <property type="evidence" value="ECO:0007669"/>
    <property type="project" value="InterPro"/>
</dbReference>
<comment type="pathway">
    <text evidence="3 7">Carbohydrate degradation; pentose phosphate pathway; D-ribulose 5-phosphate from D-glucose 6-phosphate (oxidative stage): step 2/3.</text>
</comment>
<dbReference type="NCBIfam" id="TIGR01198">
    <property type="entry name" value="pgl"/>
    <property type="match status" value="1"/>
</dbReference>
<dbReference type="EC" id="3.1.1.31" evidence="5 7"/>
<dbReference type="PANTHER" id="PTHR11054">
    <property type="entry name" value="6-PHOSPHOGLUCONOLACTONASE"/>
    <property type="match status" value="1"/>
</dbReference>
<evidence type="ECO:0000256" key="3">
    <source>
        <dbReference type="ARBA" id="ARBA00004961"/>
    </source>
</evidence>
<dbReference type="Pfam" id="PF01182">
    <property type="entry name" value="Glucosamine_iso"/>
    <property type="match status" value="1"/>
</dbReference>
<evidence type="ECO:0000313" key="10">
    <source>
        <dbReference type="Proteomes" id="UP001143486"/>
    </source>
</evidence>
<dbReference type="InterPro" id="IPR039104">
    <property type="entry name" value="6PGL"/>
</dbReference>
<accession>A0A9W6IMN1</accession>
<keyword evidence="10" id="KW-1185">Reference proteome</keyword>
<gene>
    <name evidence="7 9" type="primary">pgl</name>
    <name evidence="9" type="ORF">GCM10017621_13630</name>
</gene>
<dbReference type="InterPro" id="IPR018321">
    <property type="entry name" value="Glucosamine6P_isomerase_CS"/>
</dbReference>
<dbReference type="EMBL" id="BSFE01000003">
    <property type="protein sequence ID" value="GLK51855.1"/>
    <property type="molecule type" value="Genomic_DNA"/>
</dbReference>
<dbReference type="GO" id="GO:0004342">
    <property type="term" value="F:glucosamine-6-phosphate deaminase activity"/>
    <property type="evidence" value="ECO:0007669"/>
    <property type="project" value="InterPro"/>
</dbReference>
<keyword evidence="7" id="KW-0378">Hydrolase</keyword>
<evidence type="ECO:0000256" key="1">
    <source>
        <dbReference type="ARBA" id="ARBA00000832"/>
    </source>
</evidence>
<dbReference type="PROSITE" id="PS01161">
    <property type="entry name" value="GLC_GALNAC_ISOMERASE"/>
    <property type="match status" value="1"/>
</dbReference>
<comment type="similarity">
    <text evidence="4 7">Belongs to the glucosamine/galactosamine-6-phosphate isomerase family. 6-phosphogluconolactonase subfamily.</text>
</comment>
<evidence type="ECO:0000256" key="6">
    <source>
        <dbReference type="ARBA" id="ARBA00020337"/>
    </source>
</evidence>
<reference evidence="9" key="1">
    <citation type="journal article" date="2014" name="Int. J. Syst. Evol. Microbiol.">
        <title>Complete genome sequence of Corynebacterium casei LMG S-19264T (=DSM 44701T), isolated from a smear-ripened cheese.</title>
        <authorList>
            <consortium name="US DOE Joint Genome Institute (JGI-PGF)"/>
            <person name="Walter F."/>
            <person name="Albersmeier A."/>
            <person name="Kalinowski J."/>
            <person name="Ruckert C."/>
        </authorList>
    </citation>
    <scope>NUCLEOTIDE SEQUENCE</scope>
    <source>
        <strain evidence="9">VKM B-1513</strain>
    </source>
</reference>
<dbReference type="Gene3D" id="3.40.50.1360">
    <property type="match status" value="1"/>
</dbReference>
<dbReference type="SUPFAM" id="SSF100950">
    <property type="entry name" value="NagB/RpiA/CoA transferase-like"/>
    <property type="match status" value="1"/>
</dbReference>
<evidence type="ECO:0000256" key="2">
    <source>
        <dbReference type="ARBA" id="ARBA00002681"/>
    </source>
</evidence>
<evidence type="ECO:0000256" key="5">
    <source>
        <dbReference type="ARBA" id="ARBA00013198"/>
    </source>
</evidence>
<dbReference type="InterPro" id="IPR037171">
    <property type="entry name" value="NagB/RpiA_transferase-like"/>
</dbReference>
<dbReference type="CDD" id="cd01400">
    <property type="entry name" value="6PGL"/>
    <property type="match status" value="1"/>
</dbReference>
<dbReference type="GO" id="GO:0017057">
    <property type="term" value="F:6-phosphogluconolactonase activity"/>
    <property type="evidence" value="ECO:0007669"/>
    <property type="project" value="UniProtKB-UniRule"/>
</dbReference>
<evidence type="ECO:0000256" key="4">
    <source>
        <dbReference type="ARBA" id="ARBA00010662"/>
    </source>
</evidence>
<comment type="catalytic activity">
    <reaction evidence="1 7">
        <text>6-phospho-D-glucono-1,5-lactone + H2O = 6-phospho-D-gluconate + H(+)</text>
        <dbReference type="Rhea" id="RHEA:12556"/>
        <dbReference type="ChEBI" id="CHEBI:15377"/>
        <dbReference type="ChEBI" id="CHEBI:15378"/>
        <dbReference type="ChEBI" id="CHEBI:57955"/>
        <dbReference type="ChEBI" id="CHEBI:58759"/>
        <dbReference type="EC" id="3.1.1.31"/>
    </reaction>
</comment>
<feature type="domain" description="Glucosamine/galactosamine-6-phosphate isomerase" evidence="8">
    <location>
        <begin position="19"/>
        <end position="229"/>
    </location>
</feature>
<evidence type="ECO:0000313" key="9">
    <source>
        <dbReference type="EMBL" id="GLK51855.1"/>
    </source>
</evidence>
<protein>
    <recommendedName>
        <fullName evidence="6 7">6-phosphogluconolactonase</fullName>
        <shortName evidence="7">6PGL</shortName>
        <ecNumber evidence="5 7">3.1.1.31</ecNumber>
    </recommendedName>
</protein>
<evidence type="ECO:0000259" key="8">
    <source>
        <dbReference type="Pfam" id="PF01182"/>
    </source>
</evidence>